<name>A0AAW9S1V1_9BACT</name>
<feature type="transmembrane region" description="Helical" evidence="1">
    <location>
        <begin position="319"/>
        <end position="340"/>
    </location>
</feature>
<feature type="transmembrane region" description="Helical" evidence="1">
    <location>
        <begin position="186"/>
        <end position="208"/>
    </location>
</feature>
<dbReference type="Gene3D" id="1.25.40.10">
    <property type="entry name" value="Tetratricopeptide repeat domain"/>
    <property type="match status" value="2"/>
</dbReference>
<proteinExistence type="predicted"/>
<evidence type="ECO:0000313" key="3">
    <source>
        <dbReference type="Proteomes" id="UP001403385"/>
    </source>
</evidence>
<evidence type="ECO:0000313" key="2">
    <source>
        <dbReference type="EMBL" id="MEN7546334.1"/>
    </source>
</evidence>
<keyword evidence="1" id="KW-0812">Transmembrane</keyword>
<feature type="transmembrane region" description="Helical" evidence="1">
    <location>
        <begin position="146"/>
        <end position="165"/>
    </location>
</feature>
<dbReference type="InterPro" id="IPR011990">
    <property type="entry name" value="TPR-like_helical_dom_sf"/>
</dbReference>
<keyword evidence="1" id="KW-0472">Membrane</keyword>
<feature type="transmembrane region" description="Helical" evidence="1">
    <location>
        <begin position="287"/>
        <end position="307"/>
    </location>
</feature>
<dbReference type="InterPro" id="IPR019734">
    <property type="entry name" value="TPR_rpt"/>
</dbReference>
<protein>
    <submittedName>
        <fullName evidence="2">Tetratricopeptide repeat protein</fullName>
    </submittedName>
</protein>
<evidence type="ECO:0000256" key="1">
    <source>
        <dbReference type="SAM" id="Phobius"/>
    </source>
</evidence>
<feature type="transmembrane region" description="Helical" evidence="1">
    <location>
        <begin position="220"/>
        <end position="241"/>
    </location>
</feature>
<feature type="transmembrane region" description="Helical" evidence="1">
    <location>
        <begin position="248"/>
        <end position="267"/>
    </location>
</feature>
<dbReference type="Proteomes" id="UP001403385">
    <property type="component" value="Unassembled WGS sequence"/>
</dbReference>
<dbReference type="SUPFAM" id="SSF48452">
    <property type="entry name" value="TPR-like"/>
    <property type="match status" value="3"/>
</dbReference>
<gene>
    <name evidence="2" type="ORF">AAG747_00350</name>
</gene>
<accession>A0AAW9S1V1</accession>
<comment type="caution">
    <text evidence="2">The sequence shown here is derived from an EMBL/GenBank/DDBJ whole genome shotgun (WGS) entry which is preliminary data.</text>
</comment>
<feature type="transmembrane region" description="Helical" evidence="1">
    <location>
        <begin position="64"/>
        <end position="84"/>
    </location>
</feature>
<dbReference type="AlphaFoldDB" id="A0AAW9S1V1"/>
<feature type="transmembrane region" description="Helical" evidence="1">
    <location>
        <begin position="360"/>
        <end position="376"/>
    </location>
</feature>
<organism evidence="2 3">
    <name type="scientific">Rapidithrix thailandica</name>
    <dbReference type="NCBI Taxonomy" id="413964"/>
    <lineage>
        <taxon>Bacteria</taxon>
        <taxon>Pseudomonadati</taxon>
        <taxon>Bacteroidota</taxon>
        <taxon>Cytophagia</taxon>
        <taxon>Cytophagales</taxon>
        <taxon>Flammeovirgaceae</taxon>
        <taxon>Rapidithrix</taxon>
    </lineage>
</organism>
<feature type="transmembrane region" description="Helical" evidence="1">
    <location>
        <begin position="121"/>
        <end position="140"/>
    </location>
</feature>
<keyword evidence="3" id="KW-1185">Reference proteome</keyword>
<dbReference type="EMBL" id="JBDKWZ010000001">
    <property type="protein sequence ID" value="MEN7546334.1"/>
    <property type="molecule type" value="Genomic_DNA"/>
</dbReference>
<sequence>MAFTLYALLMGNAMVIQWSTEPSLEIVKVVLDRFTKNLFDFTIPADSYLLTDTFKASGIQIKSWTYSVYFSLFTFGLLLFLTSISDLSRTFYYVGIASFVIILGSLGIESLGVFKQIHDKAFLVITILAYAPLSFYFHSFRRGTHYLTRFGIYLGITIALYIIAYTQGQVEDPAMYLSNQGIAGPIIFVLSFSIINGHEIIRGILYLITYANHEESKGSSLHFLILCVIYFLNLAYTYIHFTMGIDWGIYYLHPFALLVLTALIGLWGWRLRELQYKGVMDFAPTGAFLYLSMATVSFSIIALALATANDPLIEVFEDVILYSHIGFGLMFVIYTILNYIDYLENHKVHKVVYEPQKVDFWAAWLIGLIIAGALVAKSGMLQYKQAKSAYFIGLGDISRVENDLHTSGQYYNLAQGYDRLSHRPFYSLGELARVQGNNDAAYVFFKSALQKKPSPYAYANMADLMFKNKQFFEAIFDLREGIEVFPKSGELYNNLALLYNQTQIADSVFYFFDKGREYSQFPDIVESNLFALLTKYDYFQEVDIDIASISNDYIGNISNQLTYRNKFEEVDKKPLKKAFLQDSILYTPNLCYLYNFTINHRKEAPDSLPKWLNDFAYQPENAHFREYLLLGKSIVHYSQGELLTAVELLKEIYGTAYSINSYYPNLLGLWLIRQGEFNQAAYYFRQAYQRGNQGALISMAIAQSELEDKEEALESWGRLATSEATDIKAMADDMLRLLSPDSLKKMDFTSQEVTDLNKYRFLHYHQAKVPTRIFDEICETIRDSQYKVVAIVERAQWYLDRSLLEEAGQLIAQLEGEVVEERIQPLVTHVQLRLAHMQGKISEEFLQKVESAQYAAQELGLKSYYQAAYYQHKGDTAQAEQAYKNAIRQLPFKEDIYLDFAKFYTSEQREDEAYEVLLNATMLNERSTKLLKAYVLKCLELYFDSYAETGLEDLERLLTRTQYQEFMKVYNAKKSEMEKRFEDWEADS</sequence>
<feature type="transmembrane region" description="Helical" evidence="1">
    <location>
        <begin position="90"/>
        <end position="114"/>
    </location>
</feature>
<reference evidence="2 3" key="1">
    <citation type="submission" date="2024-04" db="EMBL/GenBank/DDBJ databases">
        <title>Novel genus in family Flammeovirgaceae.</title>
        <authorList>
            <person name="Nguyen T.H."/>
            <person name="Vuong T.Q."/>
            <person name="Le H."/>
            <person name="Kim S.-G."/>
        </authorList>
    </citation>
    <scope>NUCLEOTIDE SEQUENCE [LARGE SCALE GENOMIC DNA]</scope>
    <source>
        <strain evidence="2 3">JCM 23209</strain>
    </source>
</reference>
<dbReference type="RefSeq" id="WP_346819122.1">
    <property type="nucleotide sequence ID" value="NZ_JBDKWZ010000001.1"/>
</dbReference>
<dbReference type="SMART" id="SM00028">
    <property type="entry name" value="TPR"/>
    <property type="match status" value="4"/>
</dbReference>
<keyword evidence="1" id="KW-1133">Transmembrane helix</keyword>